<dbReference type="Proteomes" id="UP001341444">
    <property type="component" value="Unassembled WGS sequence"/>
</dbReference>
<dbReference type="InterPro" id="IPR025953">
    <property type="entry name" value="YlbD_coat"/>
</dbReference>
<feature type="compositionally biased region" description="Basic and acidic residues" evidence="1">
    <location>
        <begin position="55"/>
        <end position="67"/>
    </location>
</feature>
<evidence type="ECO:0000256" key="1">
    <source>
        <dbReference type="SAM" id="MobiDB-lite"/>
    </source>
</evidence>
<feature type="region of interest" description="Disordered" evidence="1">
    <location>
        <begin position="55"/>
        <end position="74"/>
    </location>
</feature>
<name>A0ABU6MBZ0_9BACI</name>
<dbReference type="Pfam" id="PF14071">
    <property type="entry name" value="YlbD_coat"/>
    <property type="match status" value="1"/>
</dbReference>
<protein>
    <submittedName>
        <fullName evidence="2">YlbD family protein</fullName>
    </submittedName>
</protein>
<accession>A0ABU6MBZ0</accession>
<organism evidence="2 3">
    <name type="scientific">Heyndrickxia acidicola</name>
    <dbReference type="NCBI Taxonomy" id="209389"/>
    <lineage>
        <taxon>Bacteria</taxon>
        <taxon>Bacillati</taxon>
        <taxon>Bacillota</taxon>
        <taxon>Bacilli</taxon>
        <taxon>Bacillales</taxon>
        <taxon>Bacillaceae</taxon>
        <taxon>Heyndrickxia</taxon>
    </lineage>
</organism>
<sequence length="136" mass="15322">MANKKLHPSIEEFKAFAKARPRLLEDVRRGDHTLQELYEDWYLLGEEDPRWDAYKDESTSVETKEDTNNSTSGKWMSQIGSLIQRLDANQVQHHVNSLSEAIGAIQGVISQFQGAQSKGGASSAPEVKNPFSFRKD</sequence>
<reference evidence="2 3" key="1">
    <citation type="submission" date="2023-03" db="EMBL/GenBank/DDBJ databases">
        <title>Bacillus Genome Sequencing.</title>
        <authorList>
            <person name="Dunlap C."/>
        </authorList>
    </citation>
    <scope>NUCLEOTIDE SEQUENCE [LARGE SCALE GENOMIC DNA]</scope>
    <source>
        <strain evidence="2 3">B-23453</strain>
    </source>
</reference>
<keyword evidence="3" id="KW-1185">Reference proteome</keyword>
<dbReference type="RefSeq" id="WP_066264861.1">
    <property type="nucleotide sequence ID" value="NZ_JARMAB010000004.1"/>
</dbReference>
<dbReference type="EMBL" id="JARMAB010000004">
    <property type="protein sequence ID" value="MED1202195.1"/>
    <property type="molecule type" value="Genomic_DNA"/>
</dbReference>
<comment type="caution">
    <text evidence="2">The sequence shown here is derived from an EMBL/GenBank/DDBJ whole genome shotgun (WGS) entry which is preliminary data.</text>
</comment>
<evidence type="ECO:0000313" key="3">
    <source>
        <dbReference type="Proteomes" id="UP001341444"/>
    </source>
</evidence>
<gene>
    <name evidence="2" type="ORF">P4T90_03695</name>
</gene>
<evidence type="ECO:0000313" key="2">
    <source>
        <dbReference type="EMBL" id="MED1202195.1"/>
    </source>
</evidence>
<feature type="region of interest" description="Disordered" evidence="1">
    <location>
        <begin position="114"/>
        <end position="136"/>
    </location>
</feature>
<proteinExistence type="predicted"/>